<comment type="caution">
    <text evidence="1">The sequence shown here is derived from an EMBL/GenBank/DDBJ whole genome shotgun (WGS) entry which is preliminary data.</text>
</comment>
<gene>
    <name evidence="1" type="ORF">ACFQ41_13230</name>
</gene>
<organism evidence="1 2">
    <name type="scientific">Lacticaseibacillus suilingensis</name>
    <dbReference type="NCBI Taxonomy" id="2799577"/>
    <lineage>
        <taxon>Bacteria</taxon>
        <taxon>Bacillati</taxon>
        <taxon>Bacillota</taxon>
        <taxon>Bacilli</taxon>
        <taxon>Lactobacillales</taxon>
        <taxon>Lactobacillaceae</taxon>
        <taxon>Lacticaseibacillus</taxon>
    </lineage>
</organism>
<dbReference type="RefSeq" id="WP_379891083.1">
    <property type="nucleotide sequence ID" value="NZ_JBHTOA010000065.1"/>
</dbReference>
<proteinExistence type="predicted"/>
<dbReference type="EMBL" id="JBHTOA010000065">
    <property type="protein sequence ID" value="MFD1400249.1"/>
    <property type="molecule type" value="Genomic_DNA"/>
</dbReference>
<accession>A0ABW4BID2</accession>
<keyword evidence="2" id="KW-1185">Reference proteome</keyword>
<evidence type="ECO:0000313" key="1">
    <source>
        <dbReference type="EMBL" id="MFD1400249.1"/>
    </source>
</evidence>
<sequence length="131" mass="15374">MTAHKYYKRGLVTAEQFDGSKEMAKRWRLLADGPRWYTGDTIMDFLVKRGMWIIGMPRKYLSQQIITDEAFHRLYAPLPVIPKAVGEYIECAQDNELSLVDAMRWHMMPDWALDNSDTFALAWLQGEWEEV</sequence>
<reference evidence="2" key="1">
    <citation type="journal article" date="2019" name="Int. J. Syst. Evol. Microbiol.">
        <title>The Global Catalogue of Microorganisms (GCM) 10K type strain sequencing project: providing services to taxonomists for standard genome sequencing and annotation.</title>
        <authorList>
            <consortium name="The Broad Institute Genomics Platform"/>
            <consortium name="The Broad Institute Genome Sequencing Center for Infectious Disease"/>
            <person name="Wu L."/>
            <person name="Ma J."/>
        </authorList>
    </citation>
    <scope>NUCLEOTIDE SEQUENCE [LARGE SCALE GENOMIC DNA]</scope>
    <source>
        <strain evidence="2">CCM 9110</strain>
    </source>
</reference>
<evidence type="ECO:0000313" key="2">
    <source>
        <dbReference type="Proteomes" id="UP001597199"/>
    </source>
</evidence>
<name>A0ABW4BID2_9LACO</name>
<dbReference type="Proteomes" id="UP001597199">
    <property type="component" value="Unassembled WGS sequence"/>
</dbReference>
<protein>
    <submittedName>
        <fullName evidence="1">Uncharacterized protein</fullName>
    </submittedName>
</protein>